<keyword evidence="3" id="KW-1185">Reference proteome</keyword>
<evidence type="ECO:0000313" key="3">
    <source>
        <dbReference type="Proteomes" id="UP000646365"/>
    </source>
</evidence>
<protein>
    <recommendedName>
        <fullName evidence="1">PilZ domain-containing protein</fullName>
    </recommendedName>
</protein>
<gene>
    <name evidence="2" type="ORF">GCM10011611_32420</name>
</gene>
<evidence type="ECO:0000259" key="1">
    <source>
        <dbReference type="Pfam" id="PF07238"/>
    </source>
</evidence>
<name>A0A8J3E434_9PROT</name>
<organism evidence="2 3">
    <name type="scientific">Aliidongia dinghuensis</name>
    <dbReference type="NCBI Taxonomy" id="1867774"/>
    <lineage>
        <taxon>Bacteria</taxon>
        <taxon>Pseudomonadati</taxon>
        <taxon>Pseudomonadota</taxon>
        <taxon>Alphaproteobacteria</taxon>
        <taxon>Rhodospirillales</taxon>
        <taxon>Dongiaceae</taxon>
        <taxon>Aliidongia</taxon>
    </lineage>
</organism>
<dbReference type="SUPFAM" id="SSF53335">
    <property type="entry name" value="S-adenosyl-L-methionine-dependent methyltransferases"/>
    <property type="match status" value="1"/>
</dbReference>
<dbReference type="Pfam" id="PF07238">
    <property type="entry name" value="PilZ"/>
    <property type="match status" value="1"/>
</dbReference>
<dbReference type="RefSeq" id="WP_189047592.1">
    <property type="nucleotide sequence ID" value="NZ_BMJQ01000008.1"/>
</dbReference>
<dbReference type="Gene3D" id="3.40.50.150">
    <property type="entry name" value="Vaccinia Virus protein VP39"/>
    <property type="match status" value="1"/>
</dbReference>
<comment type="caution">
    <text evidence="2">The sequence shown here is derived from an EMBL/GenBank/DDBJ whole genome shotgun (WGS) entry which is preliminary data.</text>
</comment>
<sequence length="483" mass="54521">MMRAYEELPGAKGRRIFYRPERFSAREAFGRVLPTVEINNRSHVLNDLSMSGISVVGANDSEPPALGSSVVVRLRVGDELLHEGEAEVRRVEPTSAGARMAIQLNSGFLDVRRLVARHQEVLLERELDRAALPENDLVPGEYRRHLSDILFMFREFRTIADRAEARIRANGGDVEGPEAQEFLDRCEARLVPAWNAFWKRANALVEPLRQDPDALAATKRYTERVLTPEVMAGAIWRRSYEKPLGYPGDYQIMNQVYDWQRVGSTLYEKLQHRLGLENAACVATRADMVREAIDQEIRRAPERVTHIASLGCGSAREVIGYLDRDMMPGRANFTLVDQDQGALSYAYERTYPSVIRHGGTANLQCLNASFIQLLRTGELFGKLPPQDLIYSVGLVDYFQARRAKTFIAALYEHLAPGGLLMIGNLKDSDISCFWPMEFICDWTVVYRSHDDMRALAKGLGAAEVDVRDDASGRVCTLYVRKPR</sequence>
<reference evidence="2" key="1">
    <citation type="journal article" date="2014" name="Int. J. Syst. Evol. Microbiol.">
        <title>Complete genome sequence of Corynebacterium casei LMG S-19264T (=DSM 44701T), isolated from a smear-ripened cheese.</title>
        <authorList>
            <consortium name="US DOE Joint Genome Institute (JGI-PGF)"/>
            <person name="Walter F."/>
            <person name="Albersmeier A."/>
            <person name="Kalinowski J."/>
            <person name="Ruckert C."/>
        </authorList>
    </citation>
    <scope>NUCLEOTIDE SEQUENCE</scope>
    <source>
        <strain evidence="2">CGMCC 1.15725</strain>
    </source>
</reference>
<reference evidence="2" key="2">
    <citation type="submission" date="2020-09" db="EMBL/GenBank/DDBJ databases">
        <authorList>
            <person name="Sun Q."/>
            <person name="Zhou Y."/>
        </authorList>
    </citation>
    <scope>NUCLEOTIDE SEQUENCE</scope>
    <source>
        <strain evidence="2">CGMCC 1.15725</strain>
    </source>
</reference>
<dbReference type="AlphaFoldDB" id="A0A8J3E434"/>
<dbReference type="InterPro" id="IPR029063">
    <property type="entry name" value="SAM-dependent_MTases_sf"/>
</dbReference>
<dbReference type="GO" id="GO:0035438">
    <property type="term" value="F:cyclic-di-GMP binding"/>
    <property type="evidence" value="ECO:0007669"/>
    <property type="project" value="InterPro"/>
</dbReference>
<accession>A0A8J3E434</accession>
<dbReference type="Proteomes" id="UP000646365">
    <property type="component" value="Unassembled WGS sequence"/>
</dbReference>
<proteinExistence type="predicted"/>
<dbReference type="InterPro" id="IPR009875">
    <property type="entry name" value="PilZ_domain"/>
</dbReference>
<dbReference type="EMBL" id="BMJQ01000008">
    <property type="protein sequence ID" value="GGF23848.1"/>
    <property type="molecule type" value="Genomic_DNA"/>
</dbReference>
<evidence type="ECO:0000313" key="2">
    <source>
        <dbReference type="EMBL" id="GGF23848.1"/>
    </source>
</evidence>
<feature type="domain" description="PilZ" evidence="1">
    <location>
        <begin position="39"/>
        <end position="105"/>
    </location>
</feature>